<dbReference type="STRING" id="47678.ERS852494_03863"/>
<dbReference type="EMBL" id="QSCS01000003">
    <property type="protein sequence ID" value="RGY29214.1"/>
    <property type="molecule type" value="Genomic_DNA"/>
</dbReference>
<dbReference type="EMBL" id="CZAI01000011">
    <property type="protein sequence ID" value="CUQ07027.1"/>
    <property type="molecule type" value="Genomic_DNA"/>
</dbReference>
<protein>
    <submittedName>
        <fullName evidence="5">AraC family transcriptional regulator</fullName>
    </submittedName>
</protein>
<dbReference type="EMBL" id="QSJD01000029">
    <property type="protein sequence ID" value="RHD45718.1"/>
    <property type="molecule type" value="Genomic_DNA"/>
</dbReference>
<evidence type="ECO:0000256" key="1">
    <source>
        <dbReference type="ARBA" id="ARBA00023015"/>
    </source>
</evidence>
<organism evidence="5 9">
    <name type="scientific">Bacteroides caccae</name>
    <dbReference type="NCBI Taxonomy" id="47678"/>
    <lineage>
        <taxon>Bacteria</taxon>
        <taxon>Pseudomonadati</taxon>
        <taxon>Bacteroidota</taxon>
        <taxon>Bacteroidia</taxon>
        <taxon>Bacteroidales</taxon>
        <taxon>Bacteroidaceae</taxon>
        <taxon>Bacteroides</taxon>
    </lineage>
</organism>
<dbReference type="EMBL" id="QRKD01000004">
    <property type="protein sequence ID" value="RHH92120.1"/>
    <property type="molecule type" value="Genomic_DNA"/>
</dbReference>
<dbReference type="InterPro" id="IPR009057">
    <property type="entry name" value="Homeodomain-like_sf"/>
</dbReference>
<sequence length="281" mass="31900">MKELPKIDLPEEWLIGTGVNKALLSLYTNFPCRLKSEIFVLCMEGEIEASVNLNRITVRANDFVTIMPGSILQIHSVNGEPMLYFGGFSSKYIEQANLLPSAINTLFITIGRPVISLKPEGAKLLAEYFQFLIKLYDFFDESTRKGITPHLYNNIHTGIAAMYNNQLQNTKEYSSKSELIYKNFTQLVIQNYNKTRNVAWYAEKLKISNIHLCTTVKKVTGNTCVEIISHMVIMDAKSQLKSTNIPIQEISNSLNFANTSFFGKYFKRYVGMSPLAYRNSG</sequence>
<dbReference type="InterPro" id="IPR018060">
    <property type="entry name" value="HTH_AraC"/>
</dbReference>
<dbReference type="PANTHER" id="PTHR43280:SF32">
    <property type="entry name" value="TRANSCRIPTIONAL REGULATORY PROTEIN"/>
    <property type="match status" value="1"/>
</dbReference>
<dbReference type="Gene3D" id="2.60.120.10">
    <property type="entry name" value="Jelly Rolls"/>
    <property type="match status" value="1"/>
</dbReference>
<evidence type="ECO:0000256" key="3">
    <source>
        <dbReference type="ARBA" id="ARBA00023163"/>
    </source>
</evidence>
<evidence type="ECO:0000256" key="2">
    <source>
        <dbReference type="ARBA" id="ARBA00023125"/>
    </source>
</evidence>
<name>A0A174TFY6_9BACE</name>
<accession>A0A174TFY6</accession>
<proteinExistence type="predicted"/>
<dbReference type="SMART" id="SM00342">
    <property type="entry name" value="HTH_ARAC"/>
    <property type="match status" value="1"/>
</dbReference>
<dbReference type="Proteomes" id="UP000283512">
    <property type="component" value="Unassembled WGS sequence"/>
</dbReference>
<evidence type="ECO:0000313" key="5">
    <source>
        <dbReference type="EMBL" id="CUQ07027.1"/>
    </source>
</evidence>
<dbReference type="Proteomes" id="UP000095657">
    <property type="component" value="Unassembled WGS sequence"/>
</dbReference>
<dbReference type="PANTHER" id="PTHR43280">
    <property type="entry name" value="ARAC-FAMILY TRANSCRIPTIONAL REGULATOR"/>
    <property type="match status" value="1"/>
</dbReference>
<dbReference type="GO" id="GO:0043565">
    <property type="term" value="F:sequence-specific DNA binding"/>
    <property type="evidence" value="ECO:0007669"/>
    <property type="project" value="InterPro"/>
</dbReference>
<evidence type="ECO:0000313" key="6">
    <source>
        <dbReference type="EMBL" id="RGY29214.1"/>
    </source>
</evidence>
<reference evidence="10 11" key="2">
    <citation type="submission" date="2018-08" db="EMBL/GenBank/DDBJ databases">
        <title>A genome reference for cultivated species of the human gut microbiota.</title>
        <authorList>
            <person name="Zou Y."/>
            <person name="Xue W."/>
            <person name="Luo G."/>
        </authorList>
    </citation>
    <scope>NUCLEOTIDE SEQUENCE [LARGE SCALE GENOMIC DNA]</scope>
    <source>
        <strain evidence="8 10">AM16-49B</strain>
        <strain evidence="7 12">AM31-16AC</strain>
        <strain evidence="6 11">OF02-6LB</strain>
    </source>
</reference>
<gene>
    <name evidence="5" type="primary">btr_3</name>
    <name evidence="8" type="ORF">DW190_07410</name>
    <name evidence="7" type="ORF">DW794_16105</name>
    <name evidence="6" type="ORF">DXA49_02495</name>
    <name evidence="5" type="ORF">ERS852494_03863</name>
</gene>
<reference evidence="5 9" key="1">
    <citation type="submission" date="2015-09" db="EMBL/GenBank/DDBJ databases">
        <authorList>
            <consortium name="Pathogen Informatics"/>
        </authorList>
    </citation>
    <scope>NUCLEOTIDE SEQUENCE [LARGE SCALE GENOMIC DNA]</scope>
    <source>
        <strain evidence="5 9">2789STDY5834880</strain>
    </source>
</reference>
<evidence type="ECO:0000313" key="12">
    <source>
        <dbReference type="Proteomes" id="UP000284689"/>
    </source>
</evidence>
<dbReference type="RefSeq" id="WP_055173548.1">
    <property type="nucleotide sequence ID" value="NZ_CAXSJX010000020.1"/>
</dbReference>
<dbReference type="Proteomes" id="UP000284689">
    <property type="component" value="Unassembled WGS sequence"/>
</dbReference>
<evidence type="ECO:0000313" key="10">
    <source>
        <dbReference type="Proteomes" id="UP000283512"/>
    </source>
</evidence>
<keyword evidence="3" id="KW-0804">Transcription</keyword>
<evidence type="ECO:0000313" key="11">
    <source>
        <dbReference type="Proteomes" id="UP000284431"/>
    </source>
</evidence>
<dbReference type="InterPro" id="IPR014710">
    <property type="entry name" value="RmlC-like_jellyroll"/>
</dbReference>
<dbReference type="Pfam" id="PF12833">
    <property type="entry name" value="HTH_18"/>
    <property type="match status" value="1"/>
</dbReference>
<dbReference type="PROSITE" id="PS01124">
    <property type="entry name" value="HTH_ARAC_FAMILY_2"/>
    <property type="match status" value="1"/>
</dbReference>
<keyword evidence="2" id="KW-0238">DNA-binding</keyword>
<dbReference type="GO" id="GO:0003700">
    <property type="term" value="F:DNA-binding transcription factor activity"/>
    <property type="evidence" value="ECO:0007669"/>
    <property type="project" value="InterPro"/>
</dbReference>
<evidence type="ECO:0000313" key="8">
    <source>
        <dbReference type="EMBL" id="RHH92120.1"/>
    </source>
</evidence>
<evidence type="ECO:0000313" key="9">
    <source>
        <dbReference type="Proteomes" id="UP000095657"/>
    </source>
</evidence>
<evidence type="ECO:0000259" key="4">
    <source>
        <dbReference type="PROSITE" id="PS01124"/>
    </source>
</evidence>
<evidence type="ECO:0000313" key="7">
    <source>
        <dbReference type="EMBL" id="RHD45718.1"/>
    </source>
</evidence>
<dbReference type="SUPFAM" id="SSF46689">
    <property type="entry name" value="Homeodomain-like"/>
    <property type="match status" value="1"/>
</dbReference>
<dbReference type="Proteomes" id="UP000284431">
    <property type="component" value="Unassembled WGS sequence"/>
</dbReference>
<dbReference type="AlphaFoldDB" id="A0A174TFY6"/>
<keyword evidence="1" id="KW-0805">Transcription regulation</keyword>
<dbReference type="Gene3D" id="1.10.10.60">
    <property type="entry name" value="Homeodomain-like"/>
    <property type="match status" value="1"/>
</dbReference>
<feature type="domain" description="HTH araC/xylS-type" evidence="4">
    <location>
        <begin position="182"/>
        <end position="280"/>
    </location>
</feature>